<name>A0AA38TSP7_9ASTR</name>
<dbReference type="Pfam" id="PF00892">
    <property type="entry name" value="EamA"/>
    <property type="match status" value="2"/>
</dbReference>
<evidence type="ECO:0000256" key="6">
    <source>
        <dbReference type="RuleBase" id="RU363077"/>
    </source>
</evidence>
<feature type="transmembrane region" description="Helical" evidence="6">
    <location>
        <begin position="278"/>
        <end position="298"/>
    </location>
</feature>
<dbReference type="PANTHER" id="PTHR31218">
    <property type="entry name" value="WAT1-RELATED PROTEIN"/>
    <property type="match status" value="1"/>
</dbReference>
<dbReference type="GO" id="GO:0016020">
    <property type="term" value="C:membrane"/>
    <property type="evidence" value="ECO:0007669"/>
    <property type="project" value="UniProtKB-SubCell"/>
</dbReference>
<dbReference type="GO" id="GO:0022857">
    <property type="term" value="F:transmembrane transporter activity"/>
    <property type="evidence" value="ECO:0007669"/>
    <property type="project" value="InterPro"/>
</dbReference>
<evidence type="ECO:0000256" key="2">
    <source>
        <dbReference type="ARBA" id="ARBA00007635"/>
    </source>
</evidence>
<dbReference type="InterPro" id="IPR030184">
    <property type="entry name" value="WAT1-related"/>
</dbReference>
<keyword evidence="5 6" id="KW-0472">Membrane</keyword>
<organism evidence="8 9">
    <name type="scientific">Centaurea solstitialis</name>
    <name type="common">yellow star-thistle</name>
    <dbReference type="NCBI Taxonomy" id="347529"/>
    <lineage>
        <taxon>Eukaryota</taxon>
        <taxon>Viridiplantae</taxon>
        <taxon>Streptophyta</taxon>
        <taxon>Embryophyta</taxon>
        <taxon>Tracheophyta</taxon>
        <taxon>Spermatophyta</taxon>
        <taxon>Magnoliopsida</taxon>
        <taxon>eudicotyledons</taxon>
        <taxon>Gunneridae</taxon>
        <taxon>Pentapetalae</taxon>
        <taxon>asterids</taxon>
        <taxon>campanulids</taxon>
        <taxon>Asterales</taxon>
        <taxon>Asteraceae</taxon>
        <taxon>Carduoideae</taxon>
        <taxon>Cardueae</taxon>
        <taxon>Centaureinae</taxon>
        <taxon>Centaurea</taxon>
    </lineage>
</organism>
<dbReference type="AlphaFoldDB" id="A0AA38TSP7"/>
<dbReference type="EMBL" id="JARYMX010000003">
    <property type="protein sequence ID" value="KAJ9556917.1"/>
    <property type="molecule type" value="Genomic_DNA"/>
</dbReference>
<evidence type="ECO:0000256" key="3">
    <source>
        <dbReference type="ARBA" id="ARBA00022692"/>
    </source>
</evidence>
<feature type="domain" description="EamA" evidence="7">
    <location>
        <begin position="8"/>
        <end position="148"/>
    </location>
</feature>
<feature type="transmembrane region" description="Helical" evidence="6">
    <location>
        <begin position="130"/>
        <end position="150"/>
    </location>
</feature>
<keyword evidence="4 6" id="KW-1133">Transmembrane helix</keyword>
<sequence>MVQGILPLLIMVIVQIEYAGMNIFSKLALDSGMNPYIHVAYRQLFASVALAPLAFFIERGKRPPMTLSIFIQIFFCSIFGLTLNQITYFVGLKYSTPTIACALSNLLPALTFVLAVIFKQESAKLKTLAGQAKLFGTFIGVAGAMLLSMYHGPIVPIGESSIHLSILDMDKNQNQNGQGNSSLLGPFLVILSALTWAIWFILQAKMCNKYPVPYSSSALMLSMATVECLVFGFIMEPRFHEWSLFPPIRAFSSIYAGVVCSAMGVCMMSWCIERKGPLFVSVFSPLLLVIVAALSWAFLREKLYLGTVLGSLLIVIGLYGVLWGKSNEVEPVHHQDELKDTKEVDMEMHAVV</sequence>
<evidence type="ECO:0000259" key="7">
    <source>
        <dbReference type="Pfam" id="PF00892"/>
    </source>
</evidence>
<proteinExistence type="inferred from homology"/>
<accession>A0AA38TSP7</accession>
<feature type="transmembrane region" description="Helical" evidence="6">
    <location>
        <begin position="97"/>
        <end position="118"/>
    </location>
</feature>
<feature type="transmembrane region" description="Helical" evidence="6">
    <location>
        <begin position="214"/>
        <end position="234"/>
    </location>
</feature>
<feature type="transmembrane region" description="Helical" evidence="6">
    <location>
        <begin position="35"/>
        <end position="57"/>
    </location>
</feature>
<keyword evidence="9" id="KW-1185">Reference proteome</keyword>
<keyword evidence="3 6" id="KW-0812">Transmembrane</keyword>
<evidence type="ECO:0000313" key="9">
    <source>
        <dbReference type="Proteomes" id="UP001172457"/>
    </source>
</evidence>
<dbReference type="Proteomes" id="UP001172457">
    <property type="component" value="Chromosome 3"/>
</dbReference>
<comment type="subcellular location">
    <subcellularLocation>
        <location evidence="1 6">Membrane</location>
        <topology evidence="1 6">Multi-pass membrane protein</topology>
    </subcellularLocation>
</comment>
<gene>
    <name evidence="8" type="ORF">OSB04_011531</name>
</gene>
<feature type="transmembrane region" description="Helical" evidence="6">
    <location>
        <begin position="69"/>
        <end position="91"/>
    </location>
</feature>
<feature type="transmembrane region" description="Helical" evidence="6">
    <location>
        <begin position="183"/>
        <end position="202"/>
    </location>
</feature>
<comment type="similarity">
    <text evidence="2 6">Belongs to the drug/metabolite transporter (DMT) superfamily. Plant drug/metabolite exporter (P-DME) (TC 2.A.7.4) family.</text>
</comment>
<evidence type="ECO:0000256" key="4">
    <source>
        <dbReference type="ARBA" id="ARBA00022989"/>
    </source>
</evidence>
<evidence type="ECO:0000256" key="5">
    <source>
        <dbReference type="ARBA" id="ARBA00023136"/>
    </source>
</evidence>
<evidence type="ECO:0000256" key="1">
    <source>
        <dbReference type="ARBA" id="ARBA00004141"/>
    </source>
</evidence>
<dbReference type="InterPro" id="IPR037185">
    <property type="entry name" value="EmrE-like"/>
</dbReference>
<dbReference type="SUPFAM" id="SSF103481">
    <property type="entry name" value="Multidrug resistance efflux transporter EmrE"/>
    <property type="match status" value="2"/>
</dbReference>
<feature type="transmembrane region" description="Helical" evidence="6">
    <location>
        <begin position="254"/>
        <end position="271"/>
    </location>
</feature>
<dbReference type="InterPro" id="IPR000620">
    <property type="entry name" value="EamA_dom"/>
</dbReference>
<comment type="caution">
    <text evidence="8">The sequence shown here is derived from an EMBL/GenBank/DDBJ whole genome shotgun (WGS) entry which is preliminary data.</text>
</comment>
<feature type="domain" description="EamA" evidence="7">
    <location>
        <begin position="184"/>
        <end position="322"/>
    </location>
</feature>
<reference evidence="8" key="1">
    <citation type="submission" date="2023-03" db="EMBL/GenBank/DDBJ databases">
        <title>Chromosome-scale reference genome and RAD-based genetic map of yellow starthistle (Centaurea solstitialis) reveal putative structural variation and QTLs associated with invader traits.</title>
        <authorList>
            <person name="Reatini B."/>
            <person name="Cang F.A."/>
            <person name="Jiang Q."/>
            <person name="Mckibben M.T.W."/>
            <person name="Barker M.S."/>
            <person name="Rieseberg L.H."/>
            <person name="Dlugosch K.M."/>
        </authorList>
    </citation>
    <scope>NUCLEOTIDE SEQUENCE</scope>
    <source>
        <strain evidence="8">CAN-66</strain>
        <tissue evidence="8">Leaf</tissue>
    </source>
</reference>
<feature type="transmembrane region" description="Helical" evidence="6">
    <location>
        <begin position="304"/>
        <end position="324"/>
    </location>
</feature>
<evidence type="ECO:0000313" key="8">
    <source>
        <dbReference type="EMBL" id="KAJ9556917.1"/>
    </source>
</evidence>
<protein>
    <recommendedName>
        <fullName evidence="6">WAT1-related protein</fullName>
    </recommendedName>
</protein>